<keyword evidence="4 9" id="KW-0813">Transport</keyword>
<dbReference type="InterPro" id="IPR000440">
    <property type="entry name" value="NADH_UbQ/plastoQ_OxRdtase_su3"/>
</dbReference>
<feature type="transmembrane region" description="Helical" evidence="9">
    <location>
        <begin position="56"/>
        <end position="78"/>
    </location>
</feature>
<feature type="transmembrane region" description="Helical" evidence="9">
    <location>
        <begin position="90"/>
        <end position="106"/>
    </location>
</feature>
<protein>
    <recommendedName>
        <fullName evidence="3 9">NADH-ubiquinone oxidoreductase chain 3</fullName>
        <ecNumber evidence="9">7.1.1.2</ecNumber>
    </recommendedName>
</protein>
<keyword evidence="7 9" id="KW-0472">Membrane</keyword>
<evidence type="ECO:0000256" key="5">
    <source>
        <dbReference type="ARBA" id="ARBA00022692"/>
    </source>
</evidence>
<dbReference type="Gene3D" id="1.20.58.1610">
    <property type="entry name" value="NADH:ubiquinone/plastoquinone oxidoreductase, chain 3"/>
    <property type="match status" value="1"/>
</dbReference>
<dbReference type="AlphaFoldDB" id="A0A8T9JDP8"/>
<dbReference type="InterPro" id="IPR038430">
    <property type="entry name" value="NDAH_ubi_oxred_su3_sf"/>
</dbReference>
<dbReference type="EC" id="7.1.1.2" evidence="9"/>
<sequence>MVSLLGIFFMSGFILLLVFTYHLLLFNKSLDYHNKGVWSSPFESGFSGHAVNINNFSVSFFILLVFFVVFDLEISLLLNLPTHPSIFKNFFFYFSFVLLICLGYLLEVNKGFVVWQG</sequence>
<evidence type="ECO:0000256" key="7">
    <source>
        <dbReference type="ARBA" id="ARBA00023136"/>
    </source>
</evidence>
<dbReference type="EMBL" id="OL884727">
    <property type="protein sequence ID" value="UOK11877.1"/>
    <property type="molecule type" value="Genomic_DNA"/>
</dbReference>
<dbReference type="GO" id="GO:0031966">
    <property type="term" value="C:mitochondrial membrane"/>
    <property type="evidence" value="ECO:0007669"/>
    <property type="project" value="UniProtKB-SubCell"/>
</dbReference>
<name>A0A8T9JDP8_9PLAT</name>
<keyword evidence="9" id="KW-0249">Electron transport</keyword>
<evidence type="ECO:0000256" key="8">
    <source>
        <dbReference type="ARBA" id="ARBA00049551"/>
    </source>
</evidence>
<keyword evidence="9" id="KW-1278">Translocase</keyword>
<comment type="function">
    <text evidence="9">Core subunit of the mitochondrial membrane respiratory chain NADH dehydrogenase (Complex I) which catalyzes electron transfer from NADH through the respiratory chain, using ubiquinone as an electron acceptor. Essential for the catalytic activity of complex I.</text>
</comment>
<feature type="transmembrane region" description="Helical" evidence="9">
    <location>
        <begin position="7"/>
        <end position="26"/>
    </location>
</feature>
<keyword evidence="9" id="KW-0520">NAD</keyword>
<evidence type="ECO:0000256" key="4">
    <source>
        <dbReference type="ARBA" id="ARBA00022448"/>
    </source>
</evidence>
<evidence type="ECO:0000256" key="1">
    <source>
        <dbReference type="ARBA" id="ARBA00004370"/>
    </source>
</evidence>
<gene>
    <name evidence="10" type="primary">nad3</name>
</gene>
<evidence type="ECO:0000256" key="3">
    <source>
        <dbReference type="ARBA" id="ARBA00021007"/>
    </source>
</evidence>
<keyword evidence="9 10" id="KW-0496">Mitochondrion</keyword>
<keyword evidence="6 9" id="KW-1133">Transmembrane helix</keyword>
<keyword evidence="9" id="KW-0679">Respiratory chain</keyword>
<organism evidence="10">
    <name type="scientific">Capsala katsuwoni</name>
    <dbReference type="NCBI Taxonomy" id="2904576"/>
    <lineage>
        <taxon>Eukaryota</taxon>
        <taxon>Metazoa</taxon>
        <taxon>Spiralia</taxon>
        <taxon>Lophotrochozoa</taxon>
        <taxon>Platyhelminthes</taxon>
        <taxon>Monogenea</taxon>
        <taxon>Monopisthocotylea</taxon>
        <taxon>Capsalidea</taxon>
        <taxon>Capsalidae</taxon>
        <taxon>Capsala</taxon>
    </lineage>
</organism>
<keyword evidence="5 9" id="KW-0812">Transmembrane</keyword>
<proteinExistence type="inferred from homology"/>
<evidence type="ECO:0000256" key="2">
    <source>
        <dbReference type="ARBA" id="ARBA00008472"/>
    </source>
</evidence>
<evidence type="ECO:0000313" key="10">
    <source>
        <dbReference type="EMBL" id="UOK11877.1"/>
    </source>
</evidence>
<accession>A0A8T9JDP8</accession>
<evidence type="ECO:0000256" key="9">
    <source>
        <dbReference type="RuleBase" id="RU003640"/>
    </source>
</evidence>
<dbReference type="GO" id="GO:0008137">
    <property type="term" value="F:NADH dehydrogenase (ubiquinone) activity"/>
    <property type="evidence" value="ECO:0007669"/>
    <property type="project" value="UniProtKB-UniRule"/>
</dbReference>
<comment type="catalytic activity">
    <reaction evidence="8 9">
        <text>a ubiquinone + NADH + 5 H(+)(in) = a ubiquinol + NAD(+) + 4 H(+)(out)</text>
        <dbReference type="Rhea" id="RHEA:29091"/>
        <dbReference type="Rhea" id="RHEA-COMP:9565"/>
        <dbReference type="Rhea" id="RHEA-COMP:9566"/>
        <dbReference type="ChEBI" id="CHEBI:15378"/>
        <dbReference type="ChEBI" id="CHEBI:16389"/>
        <dbReference type="ChEBI" id="CHEBI:17976"/>
        <dbReference type="ChEBI" id="CHEBI:57540"/>
        <dbReference type="ChEBI" id="CHEBI:57945"/>
        <dbReference type="EC" id="7.1.1.2"/>
    </reaction>
</comment>
<reference evidence="10" key="1">
    <citation type="submission" date="2021-12" db="EMBL/GenBank/DDBJ databases">
        <authorList>
            <person name="Yang C."/>
        </authorList>
    </citation>
    <scope>NUCLEOTIDE SEQUENCE</scope>
</reference>
<geneLocation type="mitochondrion" evidence="10"/>
<comment type="subcellular location">
    <subcellularLocation>
        <location evidence="1">Membrane</location>
    </subcellularLocation>
    <subcellularLocation>
        <location evidence="9">Mitochondrion membrane</location>
        <topology evidence="9">Multi-pass membrane protein</topology>
    </subcellularLocation>
</comment>
<evidence type="ECO:0000256" key="6">
    <source>
        <dbReference type="ARBA" id="ARBA00022989"/>
    </source>
</evidence>
<comment type="similarity">
    <text evidence="2 9">Belongs to the complex I subunit 3 family.</text>
</comment>
<keyword evidence="9" id="KW-0830">Ubiquinone</keyword>
<dbReference type="Pfam" id="PF00507">
    <property type="entry name" value="Oxidored_q4"/>
    <property type="match status" value="1"/>
</dbReference>